<dbReference type="AlphaFoldDB" id="A0A2S9QS29"/>
<evidence type="ECO:0000313" key="3">
    <source>
        <dbReference type="Proteomes" id="UP000238650"/>
    </source>
</evidence>
<dbReference type="Proteomes" id="UP000238650">
    <property type="component" value="Unassembled WGS sequence"/>
</dbReference>
<sequence length="189" mass="19426">MTEATGTQSRFGDGVRTALGVGGLIAVVLGMLILLFPAKSGEITMQIVAALTAAYALAAGVVYIGSSIFSRSRGGWARVGHILLGLLYLAGGVVVMLNLGAAAAVIALFLSITIGALWVLEGIMAFTVVSESDSKVWTIVYGVISVIAGLSLILLPLLGAVTLWLLLGVAMVVMGVVQMVRALTLRPSV</sequence>
<keyword evidence="3" id="KW-1185">Reference proteome</keyword>
<feature type="transmembrane region" description="Helical" evidence="1">
    <location>
        <begin position="76"/>
        <end position="97"/>
    </location>
</feature>
<feature type="transmembrane region" description="Helical" evidence="1">
    <location>
        <begin position="103"/>
        <end position="129"/>
    </location>
</feature>
<dbReference type="InterPro" id="IPR005325">
    <property type="entry name" value="DUF308_memb"/>
</dbReference>
<comment type="caution">
    <text evidence="2">The sequence shown here is derived from an EMBL/GenBank/DDBJ whole genome shotgun (WGS) entry which is preliminary data.</text>
</comment>
<feature type="transmembrane region" description="Helical" evidence="1">
    <location>
        <begin position="43"/>
        <end position="64"/>
    </location>
</feature>
<accession>A0A2S9QS29</accession>
<dbReference type="GO" id="GO:0005886">
    <property type="term" value="C:plasma membrane"/>
    <property type="evidence" value="ECO:0007669"/>
    <property type="project" value="TreeGrafter"/>
</dbReference>
<dbReference type="PANTHER" id="PTHR34989">
    <property type="entry name" value="PROTEIN HDED"/>
    <property type="match status" value="1"/>
</dbReference>
<evidence type="ECO:0000313" key="2">
    <source>
        <dbReference type="EMBL" id="PRI12393.1"/>
    </source>
</evidence>
<feature type="transmembrane region" description="Helical" evidence="1">
    <location>
        <begin position="18"/>
        <end position="37"/>
    </location>
</feature>
<dbReference type="InterPro" id="IPR052712">
    <property type="entry name" value="Acid_resist_chaperone_HdeD"/>
</dbReference>
<proteinExistence type="predicted"/>
<dbReference type="EMBL" id="MWZD01000012">
    <property type="protein sequence ID" value="PRI12393.1"/>
    <property type="molecule type" value="Genomic_DNA"/>
</dbReference>
<protein>
    <recommendedName>
        <fullName evidence="4">DUF308 domain-containing protein</fullName>
    </recommendedName>
</protein>
<feature type="transmembrane region" description="Helical" evidence="1">
    <location>
        <begin position="163"/>
        <end position="183"/>
    </location>
</feature>
<gene>
    <name evidence="2" type="ORF">B4915_01605</name>
</gene>
<dbReference type="Pfam" id="PF03729">
    <property type="entry name" value="DUF308"/>
    <property type="match status" value="2"/>
</dbReference>
<keyword evidence="1" id="KW-1133">Transmembrane helix</keyword>
<reference evidence="2 3" key="1">
    <citation type="journal article" date="2017" name="New Microbes New Infect">
        <title>Genome sequence of 'Leucobacter massiliensis' sp. nov. isolated from human pharynx after travel to the 2014 Hajj.</title>
        <authorList>
            <person name="Leangapichart T."/>
            <person name="Gautret P."/>
            <person name="Nguyen T.T."/>
            <person name="Armstrong N."/>
            <person name="Rolain J.M."/>
        </authorList>
    </citation>
    <scope>NUCLEOTIDE SEQUENCE [LARGE SCALE GENOMIC DNA]</scope>
    <source>
        <strain evidence="2 3">122RC15</strain>
    </source>
</reference>
<dbReference type="OrthoDB" id="3238356at2"/>
<name>A0A2S9QS29_9MICO</name>
<dbReference type="RefSeq" id="WP_105804097.1">
    <property type="nucleotide sequence ID" value="NZ_MWZD01000012.1"/>
</dbReference>
<keyword evidence="1" id="KW-0472">Membrane</keyword>
<evidence type="ECO:0008006" key="4">
    <source>
        <dbReference type="Google" id="ProtNLM"/>
    </source>
</evidence>
<organism evidence="2 3">
    <name type="scientific">Leucobacter massiliensis</name>
    <dbReference type="NCBI Taxonomy" id="1686285"/>
    <lineage>
        <taxon>Bacteria</taxon>
        <taxon>Bacillati</taxon>
        <taxon>Actinomycetota</taxon>
        <taxon>Actinomycetes</taxon>
        <taxon>Micrococcales</taxon>
        <taxon>Microbacteriaceae</taxon>
        <taxon>Leucobacter</taxon>
    </lineage>
</organism>
<evidence type="ECO:0000256" key="1">
    <source>
        <dbReference type="SAM" id="Phobius"/>
    </source>
</evidence>
<feature type="transmembrane region" description="Helical" evidence="1">
    <location>
        <begin position="136"/>
        <end position="157"/>
    </location>
</feature>
<keyword evidence="1" id="KW-0812">Transmembrane</keyword>
<dbReference type="PANTHER" id="PTHR34989:SF1">
    <property type="entry name" value="PROTEIN HDED"/>
    <property type="match status" value="1"/>
</dbReference>